<organism evidence="2 3">
    <name type="scientific">Plasmodiophora brassicae</name>
    <name type="common">Clubroot disease agent</name>
    <dbReference type="NCBI Taxonomy" id="37360"/>
    <lineage>
        <taxon>Eukaryota</taxon>
        <taxon>Sar</taxon>
        <taxon>Rhizaria</taxon>
        <taxon>Endomyxa</taxon>
        <taxon>Phytomyxea</taxon>
        <taxon>Plasmodiophorida</taxon>
        <taxon>Plasmodiophoridae</taxon>
        <taxon>Plasmodiophora</taxon>
    </lineage>
</organism>
<evidence type="ECO:0000256" key="1">
    <source>
        <dbReference type="SAM" id="MobiDB-lite"/>
    </source>
</evidence>
<feature type="compositionally biased region" description="Basic and acidic residues" evidence="1">
    <location>
        <begin position="233"/>
        <end position="248"/>
    </location>
</feature>
<dbReference type="AlphaFoldDB" id="A0A0G4IIY4"/>
<gene>
    <name evidence="2" type="ORF">PBRA_003895</name>
</gene>
<evidence type="ECO:0000313" key="2">
    <source>
        <dbReference type="EMBL" id="CEO95129.1"/>
    </source>
</evidence>
<sequence>MLDVVGINHSELACVFFDGCRHRRPVAARAPLHTPACGASASPGRESPAGRRAAVHCQTHPAIPGHARPSTANATGRSQNRNGRSPAPYCSGTALYQGATRVASAVGAFPTGSAFTDRCNRRGCPQHDGRQDGSSRVAHLGFEIRRIPSQMGSVVSTLRANVGSIVGAASAECRPALQRVPASCQFRLYAGGDRRLSQRTSYRAGQRSGRLLCRSQAVVVVVGAHRRFAVEVPGEHPEPGPDCPDRRATSPTTTRPNCIKHLTYRNGPERRLALGSDVICLTLSAQAVSFDKTQSPASIRHADLVSDPAGIVGRTWKRLRLESHWTTSAC</sequence>
<keyword evidence="3" id="KW-1185">Reference proteome</keyword>
<accession>A0A0G4IIY4</accession>
<feature type="region of interest" description="Disordered" evidence="1">
    <location>
        <begin position="35"/>
        <end position="87"/>
    </location>
</feature>
<evidence type="ECO:0000313" key="3">
    <source>
        <dbReference type="Proteomes" id="UP000039324"/>
    </source>
</evidence>
<feature type="region of interest" description="Disordered" evidence="1">
    <location>
        <begin position="232"/>
        <end position="255"/>
    </location>
</feature>
<proteinExistence type="predicted"/>
<dbReference type="EMBL" id="CDSF01000013">
    <property type="protein sequence ID" value="CEO95129.1"/>
    <property type="molecule type" value="Genomic_DNA"/>
</dbReference>
<reference evidence="2 3" key="1">
    <citation type="submission" date="2015-02" db="EMBL/GenBank/DDBJ databases">
        <authorList>
            <person name="Chooi Y.-H."/>
        </authorList>
    </citation>
    <scope>NUCLEOTIDE SEQUENCE [LARGE SCALE GENOMIC DNA]</scope>
    <source>
        <strain evidence="2">E3</strain>
    </source>
</reference>
<feature type="compositionally biased region" description="Polar residues" evidence="1">
    <location>
        <begin position="70"/>
        <end position="83"/>
    </location>
</feature>
<dbReference type="Proteomes" id="UP000039324">
    <property type="component" value="Unassembled WGS sequence"/>
</dbReference>
<protein>
    <submittedName>
        <fullName evidence="2">Uncharacterized protein</fullName>
    </submittedName>
</protein>
<name>A0A0G4IIY4_PLABS</name>